<dbReference type="Proteomes" id="UP000269221">
    <property type="component" value="Unassembled WGS sequence"/>
</dbReference>
<keyword evidence="2" id="KW-1185">Reference proteome</keyword>
<evidence type="ECO:0000313" key="2">
    <source>
        <dbReference type="Proteomes" id="UP000269221"/>
    </source>
</evidence>
<gene>
    <name evidence="1" type="ORF">DUI87_05471</name>
</gene>
<name>A0A3M0L230_HIRRU</name>
<dbReference type="EMBL" id="QRBI01000098">
    <property type="protein sequence ID" value="RMC17804.1"/>
    <property type="molecule type" value="Genomic_DNA"/>
</dbReference>
<protein>
    <submittedName>
        <fullName evidence="1">Uncharacterized protein</fullName>
    </submittedName>
</protein>
<reference evidence="1 2" key="1">
    <citation type="submission" date="2018-07" db="EMBL/GenBank/DDBJ databases">
        <title>A high quality draft genome assembly of the barn swallow (H. rustica rustica).</title>
        <authorList>
            <person name="Formenti G."/>
            <person name="Chiara M."/>
            <person name="Poveda L."/>
            <person name="Francoijs K.-J."/>
            <person name="Bonisoli-Alquati A."/>
            <person name="Canova L."/>
            <person name="Gianfranceschi L."/>
            <person name="Horner D.S."/>
            <person name="Saino N."/>
        </authorList>
    </citation>
    <scope>NUCLEOTIDE SEQUENCE [LARGE SCALE GENOMIC DNA]</scope>
    <source>
        <strain evidence="1">Chelidonia</strain>
        <tissue evidence="1">Blood</tissue>
    </source>
</reference>
<comment type="caution">
    <text evidence="1">The sequence shown here is derived from an EMBL/GenBank/DDBJ whole genome shotgun (WGS) entry which is preliminary data.</text>
</comment>
<evidence type="ECO:0000313" key="1">
    <source>
        <dbReference type="EMBL" id="RMC17804.1"/>
    </source>
</evidence>
<organism evidence="1 2">
    <name type="scientific">Hirundo rustica rustica</name>
    <dbReference type="NCBI Taxonomy" id="333673"/>
    <lineage>
        <taxon>Eukaryota</taxon>
        <taxon>Metazoa</taxon>
        <taxon>Chordata</taxon>
        <taxon>Craniata</taxon>
        <taxon>Vertebrata</taxon>
        <taxon>Euteleostomi</taxon>
        <taxon>Archelosauria</taxon>
        <taxon>Archosauria</taxon>
        <taxon>Dinosauria</taxon>
        <taxon>Saurischia</taxon>
        <taxon>Theropoda</taxon>
        <taxon>Coelurosauria</taxon>
        <taxon>Aves</taxon>
        <taxon>Neognathae</taxon>
        <taxon>Neoaves</taxon>
        <taxon>Telluraves</taxon>
        <taxon>Australaves</taxon>
        <taxon>Passeriformes</taxon>
        <taxon>Sylvioidea</taxon>
        <taxon>Hirundinidae</taxon>
        <taxon>Hirundo</taxon>
    </lineage>
</organism>
<proteinExistence type="predicted"/>
<dbReference type="AlphaFoldDB" id="A0A3M0L230"/>
<sequence>MKPWQLLAGVGDALQVDKEFNIFICFSVKPSVTVAEQSVGNENKRMFVEVLREMLTAKTRDAQQYRVTSGQGI</sequence>
<accession>A0A3M0L230</accession>